<evidence type="ECO:0000256" key="1">
    <source>
        <dbReference type="ARBA" id="ARBA00004533"/>
    </source>
</evidence>
<dbReference type="EMBL" id="UINC01155921">
    <property type="protein sequence ID" value="SVD52051.1"/>
    <property type="molecule type" value="Genomic_DNA"/>
</dbReference>
<dbReference type="GO" id="GO:1901137">
    <property type="term" value="P:carbohydrate derivative biosynthetic process"/>
    <property type="evidence" value="ECO:0007669"/>
    <property type="project" value="UniProtKB-ARBA"/>
</dbReference>
<keyword evidence="4" id="KW-0808">Transferase</keyword>
<reference evidence="8" key="1">
    <citation type="submission" date="2018-05" db="EMBL/GenBank/DDBJ databases">
        <authorList>
            <person name="Lanie J.A."/>
            <person name="Ng W.-L."/>
            <person name="Kazmierczak K.M."/>
            <person name="Andrzejewski T.M."/>
            <person name="Davidsen T.M."/>
            <person name="Wayne K.J."/>
            <person name="Tettelin H."/>
            <person name="Glass J.I."/>
            <person name="Rusch D."/>
            <person name="Podicherti R."/>
            <person name="Tsui H.-C.T."/>
            <person name="Winkler M.E."/>
        </authorList>
    </citation>
    <scope>NUCLEOTIDE SEQUENCE</scope>
</reference>
<evidence type="ECO:0000256" key="3">
    <source>
        <dbReference type="ARBA" id="ARBA00022519"/>
    </source>
</evidence>
<dbReference type="Pfam" id="PF03279">
    <property type="entry name" value="Lip_A_acyltrans"/>
    <property type="match status" value="1"/>
</dbReference>
<gene>
    <name evidence="8" type="ORF">METZ01_LOCUS404905</name>
</gene>
<name>A0A382W1P2_9ZZZZ</name>
<proteinExistence type="predicted"/>
<feature type="transmembrane region" description="Helical" evidence="7">
    <location>
        <begin position="28"/>
        <end position="48"/>
    </location>
</feature>
<protein>
    <recommendedName>
        <fullName evidence="9">Lipid A biosynthesis acyltransferase</fullName>
    </recommendedName>
</protein>
<comment type="subcellular location">
    <subcellularLocation>
        <location evidence="1">Cell inner membrane</location>
    </subcellularLocation>
</comment>
<dbReference type="GO" id="GO:0016746">
    <property type="term" value="F:acyltransferase activity"/>
    <property type="evidence" value="ECO:0007669"/>
    <property type="project" value="UniProtKB-KW"/>
</dbReference>
<keyword evidence="6" id="KW-0012">Acyltransferase</keyword>
<feature type="non-terminal residue" evidence="8">
    <location>
        <position position="234"/>
    </location>
</feature>
<dbReference type="GO" id="GO:0008610">
    <property type="term" value="P:lipid biosynthetic process"/>
    <property type="evidence" value="ECO:0007669"/>
    <property type="project" value="UniProtKB-ARBA"/>
</dbReference>
<keyword evidence="2" id="KW-1003">Cell membrane</keyword>
<sequence length="234" mass="26830">MNQKNNWAFIKERGTLTGMRIMLVVYRIGGHTLFRIFLFPVIFFYFLFKSDLRKNSKDYLLTVEKKINGLPKVNFLLSFQHILEFGSSLIDKFSVWMGEIKIDQVNVHGSELFDELFLNEQGAVIVISHLGNFEVSSALSQSNPQMNLTILQYTKHAQKFNLLLNKLKMKSNIELLQVTDLNISMAMKLGEKVSRGEFIAISADRLSIKHPEDSVTCNFFNRPADFPNGPYVLA</sequence>
<evidence type="ECO:0000256" key="5">
    <source>
        <dbReference type="ARBA" id="ARBA00023136"/>
    </source>
</evidence>
<evidence type="ECO:0000256" key="6">
    <source>
        <dbReference type="ARBA" id="ARBA00023315"/>
    </source>
</evidence>
<keyword evidence="5 7" id="KW-0472">Membrane</keyword>
<accession>A0A382W1P2</accession>
<evidence type="ECO:0000256" key="7">
    <source>
        <dbReference type="SAM" id="Phobius"/>
    </source>
</evidence>
<dbReference type="GO" id="GO:0005886">
    <property type="term" value="C:plasma membrane"/>
    <property type="evidence" value="ECO:0007669"/>
    <property type="project" value="UniProtKB-SubCell"/>
</dbReference>
<keyword evidence="7" id="KW-1133">Transmembrane helix</keyword>
<evidence type="ECO:0000256" key="2">
    <source>
        <dbReference type="ARBA" id="ARBA00022475"/>
    </source>
</evidence>
<keyword evidence="7" id="KW-0812">Transmembrane</keyword>
<dbReference type="AlphaFoldDB" id="A0A382W1P2"/>
<dbReference type="InterPro" id="IPR004960">
    <property type="entry name" value="LipA_acyltrans"/>
</dbReference>
<evidence type="ECO:0000256" key="4">
    <source>
        <dbReference type="ARBA" id="ARBA00022679"/>
    </source>
</evidence>
<evidence type="ECO:0000313" key="8">
    <source>
        <dbReference type="EMBL" id="SVD52051.1"/>
    </source>
</evidence>
<organism evidence="8">
    <name type="scientific">marine metagenome</name>
    <dbReference type="NCBI Taxonomy" id="408172"/>
    <lineage>
        <taxon>unclassified sequences</taxon>
        <taxon>metagenomes</taxon>
        <taxon>ecological metagenomes</taxon>
    </lineage>
</organism>
<keyword evidence="3" id="KW-0997">Cell inner membrane</keyword>
<evidence type="ECO:0008006" key="9">
    <source>
        <dbReference type="Google" id="ProtNLM"/>
    </source>
</evidence>